<feature type="active site" description="Proton acceptor" evidence="10">
    <location>
        <position position="207"/>
    </location>
</feature>
<feature type="modified residue" description="N6-(pyridoxal phosphate)lysine" evidence="11">
    <location>
        <position position="207"/>
    </location>
</feature>
<dbReference type="PANTHER" id="PTHR30244:SF30">
    <property type="entry name" value="BLR5990 PROTEIN"/>
    <property type="match status" value="1"/>
</dbReference>
<dbReference type="PANTHER" id="PTHR30244">
    <property type="entry name" value="TRANSAMINASE"/>
    <property type="match status" value="1"/>
</dbReference>
<dbReference type="FunFam" id="3.40.640.10:FF:000090">
    <property type="entry name" value="Pyridoxal phosphate-dependent aminotransferase"/>
    <property type="match status" value="1"/>
</dbReference>
<reference evidence="13" key="1">
    <citation type="submission" date="2023-03" db="EMBL/GenBank/DDBJ databases">
        <title>Edaphobacter sp.</title>
        <authorList>
            <person name="Huber K.J."/>
            <person name="Papendorf J."/>
            <person name="Pilke C."/>
            <person name="Bunk B."/>
            <person name="Sproeer C."/>
            <person name="Pester M."/>
        </authorList>
    </citation>
    <scope>NUCLEOTIDE SEQUENCE</scope>
    <source>
        <strain evidence="13">DSM 110680</strain>
    </source>
</reference>
<comment type="similarity">
    <text evidence="6 12">Belongs to the DegT/DnrJ/EryC1 family.</text>
</comment>
<evidence type="ECO:0000256" key="2">
    <source>
        <dbReference type="ARBA" id="ARBA00005125"/>
    </source>
</evidence>
<comment type="catalytic activity">
    <reaction evidence="7">
        <text>GDP-alpha-D-perosamine + 2-oxoglutarate = GDP-4-dehydro-alpha-D-rhamnose + L-glutamate</text>
        <dbReference type="Rhea" id="RHEA:36779"/>
        <dbReference type="ChEBI" id="CHEBI:16810"/>
        <dbReference type="ChEBI" id="CHEBI:29985"/>
        <dbReference type="ChEBI" id="CHEBI:57964"/>
        <dbReference type="ChEBI" id="CHEBI:73996"/>
        <dbReference type="EC" id="2.6.1.102"/>
    </reaction>
</comment>
<dbReference type="CDD" id="cd00616">
    <property type="entry name" value="AHBA_syn"/>
    <property type="match status" value="1"/>
</dbReference>
<dbReference type="GO" id="GO:0030170">
    <property type="term" value="F:pyridoxal phosphate binding"/>
    <property type="evidence" value="ECO:0007669"/>
    <property type="project" value="TreeGrafter"/>
</dbReference>
<evidence type="ECO:0000256" key="6">
    <source>
        <dbReference type="ARBA" id="ARBA00037999"/>
    </source>
</evidence>
<comment type="pathway">
    <text evidence="2">Bacterial outer membrane biogenesis; LPS O-antigen biosynthesis.</text>
</comment>
<evidence type="ECO:0000256" key="9">
    <source>
        <dbReference type="ARBA" id="ARBA00074221"/>
    </source>
</evidence>
<dbReference type="RefSeq" id="WP_348260858.1">
    <property type="nucleotide sequence ID" value="NZ_CP121196.1"/>
</dbReference>
<dbReference type="InterPro" id="IPR026385">
    <property type="entry name" value="LegC-like"/>
</dbReference>
<dbReference type="SUPFAM" id="SSF53383">
    <property type="entry name" value="PLP-dependent transferases"/>
    <property type="match status" value="1"/>
</dbReference>
<dbReference type="InterPro" id="IPR015421">
    <property type="entry name" value="PyrdxlP-dep_Trfase_major"/>
</dbReference>
<comment type="cofactor">
    <cofactor evidence="1">
        <name>pyridoxal 5'-phosphate</name>
        <dbReference type="ChEBI" id="CHEBI:597326"/>
    </cofactor>
</comment>
<dbReference type="AlphaFoldDB" id="A0AAU7DE67"/>
<evidence type="ECO:0000313" key="13">
    <source>
        <dbReference type="EMBL" id="XBH15624.1"/>
    </source>
</evidence>
<dbReference type="Gene3D" id="3.90.1150.10">
    <property type="entry name" value="Aspartate Aminotransferase, domain 1"/>
    <property type="match status" value="1"/>
</dbReference>
<dbReference type="InterPro" id="IPR015422">
    <property type="entry name" value="PyrdxlP-dep_Trfase_small"/>
</dbReference>
<evidence type="ECO:0000256" key="3">
    <source>
        <dbReference type="ARBA" id="ARBA00022576"/>
    </source>
</evidence>
<evidence type="ECO:0000256" key="5">
    <source>
        <dbReference type="ARBA" id="ARBA00022898"/>
    </source>
</evidence>
<evidence type="ECO:0000256" key="7">
    <source>
        <dbReference type="ARBA" id="ARBA00051587"/>
    </source>
</evidence>
<gene>
    <name evidence="13" type="ORF">P8935_13705</name>
</gene>
<dbReference type="EMBL" id="CP121196">
    <property type="protein sequence ID" value="XBH15624.1"/>
    <property type="molecule type" value="Genomic_DNA"/>
</dbReference>
<dbReference type="NCBIfam" id="TIGR04181">
    <property type="entry name" value="NHT_00031"/>
    <property type="match status" value="1"/>
</dbReference>
<accession>A0AAU7DE67</accession>
<evidence type="ECO:0000256" key="4">
    <source>
        <dbReference type="ARBA" id="ARBA00022679"/>
    </source>
</evidence>
<dbReference type="InterPro" id="IPR000653">
    <property type="entry name" value="DegT/StrS_aminotransferase"/>
</dbReference>
<evidence type="ECO:0000256" key="10">
    <source>
        <dbReference type="PIRSR" id="PIRSR000390-1"/>
    </source>
</evidence>
<organism evidence="13">
    <name type="scientific">Telmatobacter sp. DSM 110680</name>
    <dbReference type="NCBI Taxonomy" id="3036704"/>
    <lineage>
        <taxon>Bacteria</taxon>
        <taxon>Pseudomonadati</taxon>
        <taxon>Acidobacteriota</taxon>
        <taxon>Terriglobia</taxon>
        <taxon>Terriglobales</taxon>
        <taxon>Acidobacteriaceae</taxon>
        <taxon>Telmatobacter</taxon>
    </lineage>
</organism>
<dbReference type="InterPro" id="IPR015424">
    <property type="entry name" value="PyrdxlP-dep_Trfase"/>
</dbReference>
<dbReference type="PIRSF" id="PIRSF000390">
    <property type="entry name" value="PLP_StrS"/>
    <property type="match status" value="1"/>
</dbReference>
<sequence length="396" mass="43474">MIHGVSPEVDFVPLIVPEIRGNEWKYIKECLDTNWVSSVGTYVDRFEQMIAERVGTKYAVATVNGTSALHIALIMAGVQADDEVLVSSLTFIAPVNVIRYVGAWPIFIDAELAYLQIDPVRVAEFLESSCKWDGECLRNIKTGRRVKAILPVHILGHPADLDPIIEIASKYSLPVIEDATEGLGAAYRGKSLGSLGDAACFSFNGNKIITTGGGGMLVTNNPEWAARAKYLTTQAKDDPIEYVHNAVGYNYRLTNLLAAMGCAQMEQLDAFVEAKRQIAKRYQESLGNLAGIRLPKEADWAFSTFWMYTVLVDEKESPINSRDLLRELATAGIQTRPLWQPIHRSKAHSSSHGTPCPNSDELYAKGISLPCSVGLTPSSQGRVIETLMNLMGNRNG</sequence>
<proteinExistence type="inferred from homology"/>
<protein>
    <recommendedName>
        <fullName evidence="9">GDP-perosamine synthase</fullName>
        <ecNumber evidence="8">2.6.1.102</ecNumber>
    </recommendedName>
</protein>
<dbReference type="GO" id="GO:0102933">
    <property type="term" value="F:GDP-4-dehydro-6-deoxy-D-mannose-4-aminotransferase activity"/>
    <property type="evidence" value="ECO:0007669"/>
    <property type="project" value="UniProtKB-EC"/>
</dbReference>
<keyword evidence="5 11" id="KW-0663">Pyridoxal phosphate</keyword>
<evidence type="ECO:0000256" key="8">
    <source>
        <dbReference type="ARBA" id="ARBA00066317"/>
    </source>
</evidence>
<keyword evidence="3 13" id="KW-0032">Aminotransferase</keyword>
<evidence type="ECO:0000256" key="1">
    <source>
        <dbReference type="ARBA" id="ARBA00001933"/>
    </source>
</evidence>
<dbReference type="Gene3D" id="3.40.640.10">
    <property type="entry name" value="Type I PLP-dependent aspartate aminotransferase-like (Major domain)"/>
    <property type="match status" value="1"/>
</dbReference>
<dbReference type="GO" id="GO:0000271">
    <property type="term" value="P:polysaccharide biosynthetic process"/>
    <property type="evidence" value="ECO:0007669"/>
    <property type="project" value="TreeGrafter"/>
</dbReference>
<evidence type="ECO:0000256" key="12">
    <source>
        <dbReference type="RuleBase" id="RU004508"/>
    </source>
</evidence>
<dbReference type="EC" id="2.6.1.102" evidence="8"/>
<dbReference type="Pfam" id="PF01041">
    <property type="entry name" value="DegT_DnrJ_EryC1"/>
    <property type="match status" value="1"/>
</dbReference>
<evidence type="ECO:0000256" key="11">
    <source>
        <dbReference type="PIRSR" id="PIRSR000390-2"/>
    </source>
</evidence>
<keyword evidence="4" id="KW-0808">Transferase</keyword>
<name>A0AAU7DE67_9BACT</name>